<dbReference type="GO" id="GO:0005506">
    <property type="term" value="F:iron ion binding"/>
    <property type="evidence" value="ECO:0007669"/>
    <property type="project" value="InterPro"/>
</dbReference>
<evidence type="ECO:0000313" key="15">
    <source>
        <dbReference type="Proteomes" id="UP000504635"/>
    </source>
</evidence>
<evidence type="ECO:0000313" key="16">
    <source>
        <dbReference type="RefSeq" id="XP_030758191.1"/>
    </source>
</evidence>
<evidence type="ECO:0000256" key="5">
    <source>
        <dbReference type="ARBA" id="ARBA00022617"/>
    </source>
</evidence>
<dbReference type="GO" id="GO:0004497">
    <property type="term" value="F:monooxygenase activity"/>
    <property type="evidence" value="ECO:0007669"/>
    <property type="project" value="UniProtKB-KW"/>
</dbReference>
<dbReference type="FunCoup" id="A0A6J2Y4J4">
    <property type="interactions" value="311"/>
</dbReference>
<dbReference type="AlphaFoldDB" id="A0A6J2Y4J4"/>
<gene>
    <name evidence="16" type="primary">LOC115883906</name>
</gene>
<dbReference type="InParanoid" id="A0A6J2Y4J4"/>
<dbReference type="InterPro" id="IPR002401">
    <property type="entry name" value="Cyt_P450_E_grp-I"/>
</dbReference>
<dbReference type="PRINTS" id="PR00463">
    <property type="entry name" value="EP450I"/>
</dbReference>
<evidence type="ECO:0000256" key="6">
    <source>
        <dbReference type="ARBA" id="ARBA00022723"/>
    </source>
</evidence>
<dbReference type="GO" id="GO:0016705">
    <property type="term" value="F:oxidoreductase activity, acting on paired donors, with incorporation or reduction of molecular oxygen"/>
    <property type="evidence" value="ECO:0007669"/>
    <property type="project" value="InterPro"/>
</dbReference>
<dbReference type="OrthoDB" id="8185424at2759"/>
<dbReference type="CDD" id="cd11056">
    <property type="entry name" value="CYP6-like"/>
    <property type="match status" value="1"/>
</dbReference>
<name>A0A6J2Y4J4_SITOR</name>
<dbReference type="GeneID" id="115883906"/>
<comment type="cofactor">
    <cofactor evidence="1 13">
        <name>heme</name>
        <dbReference type="ChEBI" id="CHEBI:30413"/>
    </cofactor>
</comment>
<dbReference type="InterPro" id="IPR001128">
    <property type="entry name" value="Cyt_P450"/>
</dbReference>
<sequence length="372" mass="43057">MLVYVILAILLFVFYVKWQHTYWKRHGVYQLDTEFLFGNFKNELLGKASLFQAFKNKYKQLKALNLKHGGVYVLLKPVYVPVDLDIIKRILIKDFSYFQGHANDFHPKDNLSMNLFFIHGDIWRKLRTKLTPTFTSGKMKLMFDTLVEKTKGLEELVRSHVKHSQPLDVKEVAARFTTDIIVSCGFGLESNSLGENQDIQEKLRAEIKDVLEKHEGAITYEAIMEMTYLEMVVNETLRKYPPVPFIPRYCTKDYHVPGTDVIIKEGTQVQIPAWGIQTDPEYFPNPEKFNPENFSAENKSKIPEMAFIPFGEGPRMCIGLRFGKIQSKLALVSLLKNFRFTLNEKTHTPIEFTKVSFVLSVEGDVWLNVTEI</sequence>
<keyword evidence="7" id="KW-0256">Endoplasmic reticulum</keyword>
<reference evidence="16" key="1">
    <citation type="submission" date="2025-08" db="UniProtKB">
        <authorList>
            <consortium name="RefSeq"/>
        </authorList>
    </citation>
    <scope>IDENTIFICATION</scope>
    <source>
        <tissue evidence="16">Gonads</tissue>
    </source>
</reference>
<keyword evidence="8" id="KW-0492">Microsome</keyword>
<feature type="binding site" description="axial binding residue" evidence="13">
    <location>
        <position position="317"/>
    </location>
    <ligand>
        <name>heme</name>
        <dbReference type="ChEBI" id="CHEBI:30413"/>
    </ligand>
    <ligandPart>
        <name>Fe</name>
        <dbReference type="ChEBI" id="CHEBI:18248"/>
    </ligandPart>
</feature>
<dbReference type="SUPFAM" id="SSF48264">
    <property type="entry name" value="Cytochrome P450"/>
    <property type="match status" value="1"/>
</dbReference>
<evidence type="ECO:0000256" key="9">
    <source>
        <dbReference type="ARBA" id="ARBA00023002"/>
    </source>
</evidence>
<dbReference type="Gene3D" id="1.10.630.10">
    <property type="entry name" value="Cytochrome P450"/>
    <property type="match status" value="2"/>
</dbReference>
<dbReference type="Pfam" id="PF00067">
    <property type="entry name" value="p450"/>
    <property type="match status" value="1"/>
</dbReference>
<dbReference type="GO" id="GO:0020037">
    <property type="term" value="F:heme binding"/>
    <property type="evidence" value="ECO:0007669"/>
    <property type="project" value="InterPro"/>
</dbReference>
<evidence type="ECO:0000256" key="7">
    <source>
        <dbReference type="ARBA" id="ARBA00022824"/>
    </source>
</evidence>
<keyword evidence="5 13" id="KW-0349">Heme</keyword>
<accession>A0A6J2Y4J4</accession>
<evidence type="ECO:0000256" key="10">
    <source>
        <dbReference type="ARBA" id="ARBA00023004"/>
    </source>
</evidence>
<dbReference type="InterPro" id="IPR017972">
    <property type="entry name" value="Cyt_P450_CS"/>
</dbReference>
<evidence type="ECO:0000256" key="11">
    <source>
        <dbReference type="ARBA" id="ARBA00023033"/>
    </source>
</evidence>
<evidence type="ECO:0000256" key="4">
    <source>
        <dbReference type="ARBA" id="ARBA00010617"/>
    </source>
</evidence>
<dbReference type="GO" id="GO:0005789">
    <property type="term" value="C:endoplasmic reticulum membrane"/>
    <property type="evidence" value="ECO:0007669"/>
    <property type="project" value="UniProtKB-SubCell"/>
</dbReference>
<organism evidence="15 16">
    <name type="scientific">Sitophilus oryzae</name>
    <name type="common">Rice weevil</name>
    <name type="synonym">Curculio oryzae</name>
    <dbReference type="NCBI Taxonomy" id="7048"/>
    <lineage>
        <taxon>Eukaryota</taxon>
        <taxon>Metazoa</taxon>
        <taxon>Ecdysozoa</taxon>
        <taxon>Arthropoda</taxon>
        <taxon>Hexapoda</taxon>
        <taxon>Insecta</taxon>
        <taxon>Pterygota</taxon>
        <taxon>Neoptera</taxon>
        <taxon>Endopterygota</taxon>
        <taxon>Coleoptera</taxon>
        <taxon>Polyphaga</taxon>
        <taxon>Cucujiformia</taxon>
        <taxon>Curculionidae</taxon>
        <taxon>Dryophthorinae</taxon>
        <taxon>Sitophilus</taxon>
    </lineage>
</organism>
<dbReference type="PRINTS" id="PR00385">
    <property type="entry name" value="P450"/>
</dbReference>
<comment type="subcellular location">
    <subcellularLocation>
        <location evidence="3">Endoplasmic reticulum membrane</location>
        <topology evidence="3">Peripheral membrane protein</topology>
    </subcellularLocation>
    <subcellularLocation>
        <location evidence="2">Microsome membrane</location>
        <topology evidence="2">Peripheral membrane protein</topology>
    </subcellularLocation>
</comment>
<keyword evidence="11 14" id="KW-0503">Monooxygenase</keyword>
<comment type="similarity">
    <text evidence="4 14">Belongs to the cytochrome P450 family.</text>
</comment>
<evidence type="ECO:0000256" key="3">
    <source>
        <dbReference type="ARBA" id="ARBA00004406"/>
    </source>
</evidence>
<keyword evidence="12" id="KW-0472">Membrane</keyword>
<dbReference type="PANTHER" id="PTHR24292:SF100">
    <property type="entry name" value="CYTOCHROME P450 6A16, ISOFORM B-RELATED"/>
    <property type="match status" value="1"/>
</dbReference>
<evidence type="ECO:0000256" key="1">
    <source>
        <dbReference type="ARBA" id="ARBA00001971"/>
    </source>
</evidence>
<keyword evidence="9 14" id="KW-0560">Oxidoreductase</keyword>
<evidence type="ECO:0000256" key="12">
    <source>
        <dbReference type="ARBA" id="ARBA00023136"/>
    </source>
</evidence>
<evidence type="ECO:0000256" key="2">
    <source>
        <dbReference type="ARBA" id="ARBA00004174"/>
    </source>
</evidence>
<dbReference type="PANTHER" id="PTHR24292">
    <property type="entry name" value="CYTOCHROME P450"/>
    <property type="match status" value="1"/>
</dbReference>
<dbReference type="Proteomes" id="UP000504635">
    <property type="component" value="Unplaced"/>
</dbReference>
<proteinExistence type="inferred from homology"/>
<dbReference type="InterPro" id="IPR050476">
    <property type="entry name" value="Insect_CytP450_Detox"/>
</dbReference>
<evidence type="ECO:0000256" key="8">
    <source>
        <dbReference type="ARBA" id="ARBA00022848"/>
    </source>
</evidence>
<evidence type="ECO:0000256" key="14">
    <source>
        <dbReference type="RuleBase" id="RU000461"/>
    </source>
</evidence>
<keyword evidence="15" id="KW-1185">Reference proteome</keyword>
<dbReference type="InterPro" id="IPR036396">
    <property type="entry name" value="Cyt_P450_sf"/>
</dbReference>
<keyword evidence="6 13" id="KW-0479">Metal-binding</keyword>
<keyword evidence="10 13" id="KW-0408">Iron</keyword>
<dbReference type="PROSITE" id="PS00086">
    <property type="entry name" value="CYTOCHROME_P450"/>
    <property type="match status" value="1"/>
</dbReference>
<evidence type="ECO:0000256" key="13">
    <source>
        <dbReference type="PIRSR" id="PIRSR602401-1"/>
    </source>
</evidence>
<protein>
    <submittedName>
        <fullName evidence="16">Cytochrome P450 9e2-like</fullName>
    </submittedName>
</protein>
<dbReference type="RefSeq" id="XP_030758191.1">
    <property type="nucleotide sequence ID" value="XM_030902331.1"/>
</dbReference>
<dbReference type="KEGG" id="soy:115883906"/>